<accession>A0A127PBT2</accession>
<proteinExistence type="predicted"/>
<evidence type="ECO:0000313" key="1">
    <source>
        <dbReference type="EMBL" id="AMO95279.1"/>
    </source>
</evidence>
<name>A0A127PBT2_9BURK</name>
<protein>
    <submittedName>
        <fullName evidence="1">Uncharacterized protein</fullName>
    </submittedName>
</protein>
<organism evidence="1">
    <name type="scientific">Collimonas fungivorans</name>
    <dbReference type="NCBI Taxonomy" id="158899"/>
    <lineage>
        <taxon>Bacteria</taxon>
        <taxon>Pseudomonadati</taxon>
        <taxon>Pseudomonadota</taxon>
        <taxon>Betaproteobacteria</taxon>
        <taxon>Burkholderiales</taxon>
        <taxon>Oxalobacteraceae</taxon>
        <taxon>Collimonas</taxon>
    </lineage>
</organism>
<dbReference type="PATRIC" id="fig|158899.10.peg.2604"/>
<dbReference type="EMBL" id="CP013232">
    <property type="protein sequence ID" value="AMO95279.1"/>
    <property type="molecule type" value="Genomic_DNA"/>
</dbReference>
<dbReference type="AlphaFoldDB" id="A0A127PBT2"/>
<reference evidence="1 2" key="1">
    <citation type="submission" date="2015-11" db="EMBL/GenBank/DDBJ databases">
        <title>Exploring the genomic traits of fungus-feeding bacterial genus Collimonas.</title>
        <authorList>
            <person name="Song C."/>
            <person name="Schmidt R."/>
            <person name="de Jager V."/>
            <person name="Krzyzanowska D."/>
            <person name="Jongedijk E."/>
            <person name="Cankar K."/>
            <person name="Beekwilder J."/>
            <person name="van Veen A."/>
            <person name="de Boer W."/>
            <person name="van Veen J.A."/>
            <person name="Garbeva P."/>
        </authorList>
    </citation>
    <scope>NUCLEOTIDE SEQUENCE [LARGE SCALE GENOMIC DNA]</scope>
    <source>
        <strain evidence="1 2">Ter6</strain>
    </source>
</reference>
<sequence length="59" mass="6290">MACLLSARFAVALVKQIAGPVFLSRRFNLSSVFPCGNTCLMTVGVVKNAVNLYLTGIGR</sequence>
<gene>
    <name evidence="1" type="ORF">CFter6_2611</name>
</gene>
<evidence type="ECO:0000313" key="2">
    <source>
        <dbReference type="Proteomes" id="UP000072421"/>
    </source>
</evidence>
<dbReference type="Proteomes" id="UP000072421">
    <property type="component" value="Chromosome"/>
</dbReference>